<dbReference type="EC" id="3.1.3.12" evidence="6"/>
<evidence type="ECO:0000256" key="3">
    <source>
        <dbReference type="ARBA" id="ARBA00008770"/>
    </source>
</evidence>
<comment type="function">
    <text evidence="5 6">Removes the phosphate from trehalose 6-phosphate to produce free trehalose.</text>
</comment>
<dbReference type="NCBIfam" id="TIGR00685">
    <property type="entry name" value="T6PP"/>
    <property type="match status" value="1"/>
</dbReference>
<evidence type="ECO:0000313" key="8">
    <source>
        <dbReference type="EMBL" id="GAA4414619.1"/>
    </source>
</evidence>
<reference evidence="9" key="1">
    <citation type="journal article" date="2019" name="Int. J. Syst. Evol. Microbiol.">
        <title>The Global Catalogue of Microorganisms (GCM) 10K type strain sequencing project: providing services to taxonomists for standard genome sequencing and annotation.</title>
        <authorList>
            <consortium name="The Broad Institute Genomics Platform"/>
            <consortium name="The Broad Institute Genome Sequencing Center for Infectious Disease"/>
            <person name="Wu L."/>
            <person name="Ma J."/>
        </authorList>
    </citation>
    <scope>NUCLEOTIDE SEQUENCE [LARGE SCALE GENOMIC DNA]</scope>
    <source>
        <strain evidence="9">JCM 17810</strain>
    </source>
</reference>
<dbReference type="Gene3D" id="3.30.70.1020">
    <property type="entry name" value="Trehalose-6-phosphate phosphatase related protein, domain 2"/>
    <property type="match status" value="1"/>
</dbReference>
<evidence type="ECO:0000256" key="2">
    <source>
        <dbReference type="ARBA" id="ARBA00005199"/>
    </source>
</evidence>
<dbReference type="InterPro" id="IPR023214">
    <property type="entry name" value="HAD_sf"/>
</dbReference>
<name>A0ABP8KS71_9MICO</name>
<evidence type="ECO:0000256" key="7">
    <source>
        <dbReference type="SAM" id="MobiDB-lite"/>
    </source>
</evidence>
<protein>
    <recommendedName>
        <fullName evidence="6">Trehalose 6-phosphate phosphatase</fullName>
        <ecNumber evidence="6">3.1.3.12</ecNumber>
    </recommendedName>
</protein>
<evidence type="ECO:0000256" key="1">
    <source>
        <dbReference type="ARBA" id="ARBA00000500"/>
    </source>
</evidence>
<gene>
    <name evidence="8" type="primary">otsB</name>
    <name evidence="8" type="ORF">GCM10023169_00140</name>
</gene>
<comment type="cofactor">
    <cofactor evidence="6">
        <name>Mg(2+)</name>
        <dbReference type="ChEBI" id="CHEBI:18420"/>
    </cofactor>
</comment>
<dbReference type="InterPro" id="IPR003337">
    <property type="entry name" value="Trehalose_PPase"/>
</dbReference>
<comment type="caution">
    <text evidence="8">The sequence shown here is derived from an EMBL/GenBank/DDBJ whole genome shotgun (WGS) entry which is preliminary data.</text>
</comment>
<evidence type="ECO:0000313" key="9">
    <source>
        <dbReference type="Proteomes" id="UP001500622"/>
    </source>
</evidence>
<dbReference type="InterPro" id="IPR044651">
    <property type="entry name" value="OTSB-like"/>
</dbReference>
<dbReference type="Pfam" id="PF02358">
    <property type="entry name" value="Trehalose_PPase"/>
    <property type="match status" value="1"/>
</dbReference>
<evidence type="ECO:0000256" key="6">
    <source>
        <dbReference type="RuleBase" id="RU361117"/>
    </source>
</evidence>
<evidence type="ECO:0000256" key="4">
    <source>
        <dbReference type="ARBA" id="ARBA00022801"/>
    </source>
</evidence>
<accession>A0ABP8KS71</accession>
<proteinExistence type="inferred from homology"/>
<dbReference type="PANTHER" id="PTHR43768">
    <property type="entry name" value="TREHALOSE 6-PHOSPHATE PHOSPHATASE"/>
    <property type="match status" value="1"/>
</dbReference>
<keyword evidence="4 6" id="KW-0378">Hydrolase</keyword>
<feature type="region of interest" description="Disordered" evidence="7">
    <location>
        <begin position="1"/>
        <end position="37"/>
    </location>
</feature>
<comment type="catalytic activity">
    <reaction evidence="1 6">
        <text>alpha,alpha-trehalose 6-phosphate + H2O = alpha,alpha-trehalose + phosphate</text>
        <dbReference type="Rhea" id="RHEA:23420"/>
        <dbReference type="ChEBI" id="CHEBI:15377"/>
        <dbReference type="ChEBI" id="CHEBI:16551"/>
        <dbReference type="ChEBI" id="CHEBI:43474"/>
        <dbReference type="ChEBI" id="CHEBI:58429"/>
        <dbReference type="EC" id="3.1.3.12"/>
    </reaction>
</comment>
<keyword evidence="6" id="KW-0460">Magnesium</keyword>
<dbReference type="RefSeq" id="WP_345214443.1">
    <property type="nucleotide sequence ID" value="NZ_BAABGN010000001.1"/>
</dbReference>
<dbReference type="NCBIfam" id="TIGR01484">
    <property type="entry name" value="HAD-SF-IIB"/>
    <property type="match status" value="1"/>
</dbReference>
<keyword evidence="9" id="KW-1185">Reference proteome</keyword>
<keyword evidence="6" id="KW-0479">Metal-binding</keyword>
<dbReference type="EMBL" id="BAABGN010000001">
    <property type="protein sequence ID" value="GAA4414619.1"/>
    <property type="molecule type" value="Genomic_DNA"/>
</dbReference>
<dbReference type="Proteomes" id="UP001500622">
    <property type="component" value="Unassembled WGS sequence"/>
</dbReference>
<organism evidence="8 9">
    <name type="scientific">Georgenia halophila</name>
    <dbReference type="NCBI Taxonomy" id="620889"/>
    <lineage>
        <taxon>Bacteria</taxon>
        <taxon>Bacillati</taxon>
        <taxon>Actinomycetota</taxon>
        <taxon>Actinomycetes</taxon>
        <taxon>Micrococcales</taxon>
        <taxon>Bogoriellaceae</taxon>
        <taxon>Georgenia</taxon>
    </lineage>
</organism>
<comment type="similarity">
    <text evidence="3 6">Belongs to the trehalose phosphatase family.</text>
</comment>
<dbReference type="InterPro" id="IPR006379">
    <property type="entry name" value="HAD-SF_hydro_IIB"/>
</dbReference>
<comment type="pathway">
    <text evidence="2 6">Glycan biosynthesis; trehalose biosynthesis.</text>
</comment>
<dbReference type="InterPro" id="IPR036412">
    <property type="entry name" value="HAD-like_sf"/>
</dbReference>
<evidence type="ECO:0000256" key="5">
    <source>
        <dbReference type="ARBA" id="ARBA00024179"/>
    </source>
</evidence>
<dbReference type="Gene3D" id="3.40.50.1000">
    <property type="entry name" value="HAD superfamily/HAD-like"/>
    <property type="match status" value="1"/>
</dbReference>
<dbReference type="SUPFAM" id="SSF56784">
    <property type="entry name" value="HAD-like"/>
    <property type="match status" value="1"/>
</dbReference>
<sequence length="329" mass="33645">MSHSATGPQPTDADRSAAEPGQVDAGARGRVDGGVPGPGVDAPLFSARLRPDLDEALEAFAARGRLLVGLDFDGVLAPIVVDPTTSRMLPASADAVARLSALPDVEVVLVSGRDAEDLAALAGLPTGSRVVGSHGAQWGRVVTTPGGGAGLESDGVELSESQAGLKAELLRETEALADGVDGAWVHAKPAAVVLHTRPADPAAAEALTERVLAGPAARDGVHVLVGKQVVEMAVLEVTKGDAMVQLRQSLDVDAALYIGDDTTDEDAFVVLDATAHDLTIKVGEGPTAAAYRVTDPDEASAVLLRLVELLEASRSPAGHEQDSRSSPEV</sequence>
<dbReference type="PANTHER" id="PTHR43768:SF3">
    <property type="entry name" value="TREHALOSE 6-PHOSPHATE PHOSPHATASE"/>
    <property type="match status" value="1"/>
</dbReference>